<dbReference type="EMBL" id="DWWI01000198">
    <property type="protein sequence ID" value="HJC43885.1"/>
    <property type="molecule type" value="Genomic_DNA"/>
</dbReference>
<feature type="transmembrane region" description="Helical" evidence="1">
    <location>
        <begin position="12"/>
        <end position="32"/>
    </location>
</feature>
<protein>
    <submittedName>
        <fullName evidence="2">Spore cortex biosynthesis protein YabQ</fullName>
    </submittedName>
</protein>
<evidence type="ECO:0000256" key="1">
    <source>
        <dbReference type="SAM" id="Phobius"/>
    </source>
</evidence>
<feature type="transmembrane region" description="Helical" evidence="1">
    <location>
        <begin position="72"/>
        <end position="97"/>
    </location>
</feature>
<keyword evidence="1" id="KW-1133">Transmembrane helix</keyword>
<dbReference type="AlphaFoldDB" id="A0A9D2P4A0"/>
<name>A0A9D2P4A0_9FIRM</name>
<sequence>MILGIGAESGIFLYAGVAGISVLCTYYILVCFRKLVSHSAFAAGIEDLIFWIGASVYIYRKMYETTYGSIRWFFVLGILGGAGTGYLLYCLAGKIYAKAKKRLEKYRKNR</sequence>
<dbReference type="Proteomes" id="UP000823895">
    <property type="component" value="Unassembled WGS sequence"/>
</dbReference>
<keyword evidence="1" id="KW-0812">Transmembrane</keyword>
<comment type="caution">
    <text evidence="2">The sequence shown here is derived from an EMBL/GenBank/DDBJ whole genome shotgun (WGS) entry which is preliminary data.</text>
</comment>
<feature type="transmembrane region" description="Helical" evidence="1">
    <location>
        <begin position="39"/>
        <end position="60"/>
    </location>
</feature>
<organism evidence="2 3">
    <name type="scientific">Candidatus Mediterraneibacter gallistercoris</name>
    <dbReference type="NCBI Taxonomy" id="2838671"/>
    <lineage>
        <taxon>Bacteria</taxon>
        <taxon>Bacillati</taxon>
        <taxon>Bacillota</taxon>
        <taxon>Clostridia</taxon>
        <taxon>Lachnospirales</taxon>
        <taxon>Lachnospiraceae</taxon>
        <taxon>Mediterraneibacter</taxon>
    </lineage>
</organism>
<gene>
    <name evidence="2" type="ORF">H9756_09460</name>
</gene>
<reference evidence="2" key="1">
    <citation type="journal article" date="2021" name="PeerJ">
        <title>Extensive microbial diversity within the chicken gut microbiome revealed by metagenomics and culture.</title>
        <authorList>
            <person name="Gilroy R."/>
            <person name="Ravi A."/>
            <person name="Getino M."/>
            <person name="Pursley I."/>
            <person name="Horton D.L."/>
            <person name="Alikhan N.F."/>
            <person name="Baker D."/>
            <person name="Gharbi K."/>
            <person name="Hall N."/>
            <person name="Watson M."/>
            <person name="Adriaenssens E.M."/>
            <person name="Foster-Nyarko E."/>
            <person name="Jarju S."/>
            <person name="Secka A."/>
            <person name="Antonio M."/>
            <person name="Oren A."/>
            <person name="Chaudhuri R.R."/>
            <person name="La Ragione R."/>
            <person name="Hildebrand F."/>
            <person name="Pallen M.J."/>
        </authorList>
    </citation>
    <scope>NUCLEOTIDE SEQUENCE</scope>
    <source>
        <strain evidence="2">CHK165-2605</strain>
    </source>
</reference>
<evidence type="ECO:0000313" key="2">
    <source>
        <dbReference type="EMBL" id="HJC43885.1"/>
    </source>
</evidence>
<keyword evidence="1" id="KW-0472">Membrane</keyword>
<proteinExistence type="predicted"/>
<dbReference type="InterPro" id="IPR019074">
    <property type="entry name" value="YabQ"/>
</dbReference>
<dbReference type="Pfam" id="PF09578">
    <property type="entry name" value="Spore_YabQ"/>
    <property type="match status" value="1"/>
</dbReference>
<accession>A0A9D2P4A0</accession>
<evidence type="ECO:0000313" key="3">
    <source>
        <dbReference type="Proteomes" id="UP000823895"/>
    </source>
</evidence>
<dbReference type="NCBIfam" id="TIGR02893">
    <property type="entry name" value="spore_yabQ"/>
    <property type="match status" value="1"/>
</dbReference>
<reference evidence="2" key="2">
    <citation type="submission" date="2021-04" db="EMBL/GenBank/DDBJ databases">
        <authorList>
            <person name="Gilroy R."/>
        </authorList>
    </citation>
    <scope>NUCLEOTIDE SEQUENCE</scope>
    <source>
        <strain evidence="2">CHK165-2605</strain>
    </source>
</reference>